<dbReference type="InterPro" id="IPR008092">
    <property type="entry name" value="Ribosomal_mS29_met"/>
</dbReference>
<dbReference type="PANTHER" id="PTHR12810:SF0">
    <property type="entry name" value="SMALL RIBOSOMAL SUBUNIT PROTEIN MS29"/>
    <property type="match status" value="1"/>
</dbReference>
<protein>
    <recommendedName>
        <fullName evidence="7">Small ribosomal subunit protein mS29</fullName>
    </recommendedName>
</protein>
<evidence type="ECO:0000313" key="8">
    <source>
        <dbReference type="EMBL" id="SVE74171.1"/>
    </source>
</evidence>
<dbReference type="PRINTS" id="PR01716">
    <property type="entry name" value="DEATHASSOCP3"/>
</dbReference>
<keyword evidence="4" id="KW-0689">Ribosomal protein</keyword>
<dbReference type="GO" id="GO:0003735">
    <property type="term" value="F:structural constituent of ribosome"/>
    <property type="evidence" value="ECO:0007669"/>
    <property type="project" value="TreeGrafter"/>
</dbReference>
<evidence type="ECO:0000256" key="2">
    <source>
        <dbReference type="ARBA" id="ARBA00009863"/>
    </source>
</evidence>
<dbReference type="AlphaFoldDB" id="A0A4Y7LZ32"/>
<sequence length="440" mass="50022">MAQAHFKVRNFSAALESCNHALQNDLSEDTKIISLKRRCLEQLAQQNCQDKVMYDVEIGFLLPRKLFSTTKLKILNIPVPESITDTFRTNETNPVNHSKDHDGQFYSIPESVKKRLFGGGGLTKEYDELSKTLNGLSIMIRKPAIELISYLNQTNFDAPVPRYVLYGKTGTGKTISLAHILHYGSCAGFVLVHVPWVPVWFRFPKGVTPSVAHPNKYDHPIESVEWLRHFSTQNGSLMQNLELKTTETYVWSKREVTAEGSPLSELIDLGLNRAKYATDCVAALLGELKKAAMSKRCRILVVIDGFNSFFSPKSRVIREDRSFVMPTEFVLTDAFLTLTRNDWNNGAVVVSVDSLAHPTELRESPLPRYQLGKQGFEHLDPFIPVEVPNYDAKEIRSQIDYYIERNWLQQPKARTERGRAELSFTSGNNPYFLMKLVAPY</sequence>
<evidence type="ECO:0000256" key="3">
    <source>
        <dbReference type="ARBA" id="ARBA00022946"/>
    </source>
</evidence>
<evidence type="ECO:0000256" key="5">
    <source>
        <dbReference type="ARBA" id="ARBA00023128"/>
    </source>
</evidence>
<dbReference type="InterPro" id="IPR019368">
    <property type="entry name" value="Ribosomal_mS29"/>
</dbReference>
<dbReference type="PANTHER" id="PTHR12810">
    <property type="entry name" value="MITOCHONDRIAL 28S RIBOSOMAL PROTEIN S29"/>
    <property type="match status" value="1"/>
</dbReference>
<comment type="subcellular location">
    <subcellularLocation>
        <location evidence="1">Mitochondrion</location>
    </subcellularLocation>
</comment>
<dbReference type="Pfam" id="PF10236">
    <property type="entry name" value="DAP3"/>
    <property type="match status" value="1"/>
</dbReference>
<evidence type="ECO:0000256" key="1">
    <source>
        <dbReference type="ARBA" id="ARBA00004173"/>
    </source>
</evidence>
<evidence type="ECO:0000256" key="7">
    <source>
        <dbReference type="ARBA" id="ARBA00035140"/>
    </source>
</evidence>
<reference evidence="8" key="1">
    <citation type="submission" date="2018-08" db="EMBL/GenBank/DDBJ databases">
        <authorList>
            <person name="Cornetti L."/>
        </authorList>
    </citation>
    <scope>NUCLEOTIDE SEQUENCE</scope>
    <source>
        <strain evidence="8">ZW-BAR-1</strain>
    </source>
</reference>
<name>A0A4Y7LZ32_9CRUS</name>
<proteinExistence type="evidence at transcript level"/>
<dbReference type="EMBL" id="LR004552">
    <property type="protein sequence ID" value="SVE74171.1"/>
    <property type="molecule type" value="mRNA"/>
</dbReference>
<accession>A0A4Y7LZ32</accession>
<evidence type="ECO:0000256" key="6">
    <source>
        <dbReference type="ARBA" id="ARBA00023274"/>
    </source>
</evidence>
<keyword evidence="3" id="KW-0809">Transit peptide</keyword>
<keyword evidence="5" id="KW-0496">Mitochondrion</keyword>
<evidence type="ECO:0000256" key="4">
    <source>
        <dbReference type="ARBA" id="ARBA00022980"/>
    </source>
</evidence>
<dbReference type="GO" id="GO:0006915">
    <property type="term" value="P:apoptotic process"/>
    <property type="evidence" value="ECO:0007669"/>
    <property type="project" value="InterPro"/>
</dbReference>
<organism evidence="8">
    <name type="scientific">Daphnia barbata</name>
    <dbReference type="NCBI Taxonomy" id="414587"/>
    <lineage>
        <taxon>Eukaryota</taxon>
        <taxon>Metazoa</taxon>
        <taxon>Ecdysozoa</taxon>
        <taxon>Arthropoda</taxon>
        <taxon>Crustacea</taxon>
        <taxon>Branchiopoda</taxon>
        <taxon>Diplostraca</taxon>
        <taxon>Cladocera</taxon>
        <taxon>Anomopoda</taxon>
        <taxon>Daphniidae</taxon>
        <taxon>Daphnia</taxon>
    </lineage>
</organism>
<dbReference type="GO" id="GO:0005763">
    <property type="term" value="C:mitochondrial small ribosomal subunit"/>
    <property type="evidence" value="ECO:0007669"/>
    <property type="project" value="TreeGrafter"/>
</dbReference>
<gene>
    <name evidence="8" type="primary">EOG090X05V1</name>
</gene>
<comment type="similarity">
    <text evidence="2">Belongs to the mitochondrion-specific ribosomal protein mS29 family.</text>
</comment>
<keyword evidence="6" id="KW-0687">Ribonucleoprotein</keyword>